<feature type="region of interest" description="Disordered" evidence="1">
    <location>
        <begin position="32"/>
        <end position="55"/>
    </location>
</feature>
<reference evidence="2" key="2">
    <citation type="journal article" date="2015" name="Data Brief">
        <title>Shoot transcriptome of the giant reed, Arundo donax.</title>
        <authorList>
            <person name="Barrero R.A."/>
            <person name="Guerrero F.D."/>
            <person name="Moolhuijzen P."/>
            <person name="Goolsby J.A."/>
            <person name="Tidwell J."/>
            <person name="Bellgard S.E."/>
            <person name="Bellgard M.I."/>
        </authorList>
    </citation>
    <scope>NUCLEOTIDE SEQUENCE</scope>
    <source>
        <tissue evidence="2">Shoot tissue taken approximately 20 cm above the soil surface</tissue>
    </source>
</reference>
<organism evidence="2">
    <name type="scientific">Arundo donax</name>
    <name type="common">Giant reed</name>
    <name type="synonym">Donax arundinaceus</name>
    <dbReference type="NCBI Taxonomy" id="35708"/>
    <lineage>
        <taxon>Eukaryota</taxon>
        <taxon>Viridiplantae</taxon>
        <taxon>Streptophyta</taxon>
        <taxon>Embryophyta</taxon>
        <taxon>Tracheophyta</taxon>
        <taxon>Spermatophyta</taxon>
        <taxon>Magnoliopsida</taxon>
        <taxon>Liliopsida</taxon>
        <taxon>Poales</taxon>
        <taxon>Poaceae</taxon>
        <taxon>PACMAD clade</taxon>
        <taxon>Arundinoideae</taxon>
        <taxon>Arundineae</taxon>
        <taxon>Arundo</taxon>
    </lineage>
</organism>
<evidence type="ECO:0000256" key="1">
    <source>
        <dbReference type="SAM" id="MobiDB-lite"/>
    </source>
</evidence>
<dbReference type="AlphaFoldDB" id="A0A0A9AL35"/>
<name>A0A0A9AL35_ARUDO</name>
<sequence length="55" mass="6433">MGPEPWAQSRPRCRARRECWSRRLRCCWVGSGPGRPRRSAPRRCAAGWTPPKSRR</sequence>
<evidence type="ECO:0000313" key="2">
    <source>
        <dbReference type="EMBL" id="JAD49605.1"/>
    </source>
</evidence>
<accession>A0A0A9AL35</accession>
<dbReference type="EMBL" id="GBRH01248290">
    <property type="protein sequence ID" value="JAD49605.1"/>
    <property type="molecule type" value="Transcribed_RNA"/>
</dbReference>
<reference evidence="2" key="1">
    <citation type="submission" date="2014-09" db="EMBL/GenBank/DDBJ databases">
        <authorList>
            <person name="Magalhaes I.L.F."/>
            <person name="Oliveira U."/>
            <person name="Santos F.R."/>
            <person name="Vidigal T.H.D.A."/>
            <person name="Brescovit A.D."/>
            <person name="Santos A.J."/>
        </authorList>
    </citation>
    <scope>NUCLEOTIDE SEQUENCE</scope>
    <source>
        <tissue evidence="2">Shoot tissue taken approximately 20 cm above the soil surface</tissue>
    </source>
</reference>
<proteinExistence type="predicted"/>
<protein>
    <submittedName>
        <fullName evidence="2">Uncharacterized protein</fullName>
    </submittedName>
</protein>